<evidence type="ECO:0000256" key="1">
    <source>
        <dbReference type="SAM" id="MobiDB-lite"/>
    </source>
</evidence>
<organism evidence="2">
    <name type="scientific">Drosophila melanogaster</name>
    <name type="common">Fruit fly</name>
    <dbReference type="NCBI Taxonomy" id="7227"/>
    <lineage>
        <taxon>Eukaryota</taxon>
        <taxon>Metazoa</taxon>
        <taxon>Ecdysozoa</taxon>
        <taxon>Arthropoda</taxon>
        <taxon>Hexapoda</taxon>
        <taxon>Insecta</taxon>
        <taxon>Pterygota</taxon>
        <taxon>Neoptera</taxon>
        <taxon>Endopterygota</taxon>
        <taxon>Diptera</taxon>
        <taxon>Brachycera</taxon>
        <taxon>Muscomorpha</taxon>
        <taxon>Ephydroidea</taxon>
        <taxon>Drosophilidae</taxon>
        <taxon>Drosophila</taxon>
        <taxon>Sophophora</taxon>
    </lineage>
</organism>
<reference evidence="2" key="1">
    <citation type="journal article" date="2003" name="Genome Biol.">
        <title>An integrated gene annotation and transcriptional profiling approach towards the full gene content of the Drosophila genome.</title>
        <authorList>
            <person name="Hild M."/>
            <person name="Beckmann B."/>
            <person name="Haas S.A."/>
            <person name="Koch B."/>
            <person name="Solovyev V."/>
            <person name="Busold C."/>
            <person name="Fellenberg K."/>
            <person name="Boutros M."/>
            <person name="Vingron M."/>
            <person name="Sauer F."/>
            <person name="Hoheisel J.D."/>
            <person name="Paro R."/>
        </authorList>
    </citation>
    <scope>NUCLEOTIDE SEQUENCE</scope>
</reference>
<sequence>MVEKSFRSTQLSGLCLHYYFSDTLVHLNTKPTSIFPEHVKKVDRVFLGGLRSLSVLSVYKEKEGQSGNGSHTSESRHHPSGKEIVQLDPSDGSHKEDRVEQIVLKQRGRVLPMRSAALTRSAPRQKIPRCRSLKFVGSTSLFRHKLPGAQRCPAVLFASLSERRTRSIKQVENNAPPDAECRVSQELIFQTVRDLKTEVALHSEPQKVGKVGGLWIYSCYSSRLRNNIAVRGDFDSWALEWTFPRTTPRGRSILETSATLDVALLKGGNQHMSNRARSRISEKPYCVIRSSGTVRSLKTKTVRGPNRISKRAIKLHPKKIADFFNQCLREEMFPDRWKRLILLVLASQASTQSNHTRTDPSVCWTRLARLSRRTARVKDRVPVAHQKTVDRRSVDNGMSSSGPGQPKKMPGMPAHQQQSQQQGDSVDQQVGQGALSGMKPPPISELAMRKQPLQKHPTPRQHQHSHQGSLEYVSSGMPGCGAQLVKKEMTHEIPVDPWRIFMALRSSWLTECTW</sequence>
<evidence type="ECO:0000313" key="2">
    <source>
        <dbReference type="EMBL" id="DAA02343.1"/>
    </source>
</evidence>
<name>Q6IGX1_DROME</name>
<feature type="compositionally biased region" description="Low complexity" evidence="1">
    <location>
        <begin position="399"/>
        <end position="432"/>
    </location>
</feature>
<gene>
    <name evidence="2" type="ORF">HDC04652</name>
</gene>
<protein>
    <submittedName>
        <fullName evidence="2">HDC04652</fullName>
    </submittedName>
</protein>
<feature type="region of interest" description="Disordered" evidence="1">
    <location>
        <begin position="374"/>
        <end position="443"/>
    </location>
</feature>
<accession>Q6IGX1</accession>
<proteinExistence type="predicted"/>
<feature type="compositionally biased region" description="Basic and acidic residues" evidence="1">
    <location>
        <begin position="376"/>
        <end position="394"/>
    </location>
</feature>
<dbReference type="AlphaFoldDB" id="Q6IGX1"/>
<feature type="region of interest" description="Disordered" evidence="1">
    <location>
        <begin position="61"/>
        <end position="96"/>
    </location>
</feature>
<dbReference type="EMBL" id="BK003645">
    <property type="protein sequence ID" value="DAA02343.1"/>
    <property type="molecule type" value="Genomic_DNA"/>
</dbReference>